<keyword evidence="12" id="KW-1185">Reference proteome</keyword>
<dbReference type="InterPro" id="IPR001104">
    <property type="entry name" value="3-oxo-5_a-steroid_4-DH_C"/>
</dbReference>
<keyword evidence="8" id="KW-0472">Membrane</keyword>
<organism evidence="11 12">
    <name type="scientific">Pelagomonas calceolata</name>
    <dbReference type="NCBI Taxonomy" id="35677"/>
    <lineage>
        <taxon>Eukaryota</taxon>
        <taxon>Sar</taxon>
        <taxon>Stramenopiles</taxon>
        <taxon>Ochrophyta</taxon>
        <taxon>Pelagophyceae</taxon>
        <taxon>Pelagomonadales</taxon>
        <taxon>Pelagomonadaceae</taxon>
        <taxon>Pelagomonas</taxon>
    </lineage>
</organism>
<comment type="subcellular location">
    <subcellularLocation>
        <location evidence="1">Membrane</location>
        <topology evidence="1">Multi-pass membrane protein</topology>
    </subcellularLocation>
</comment>
<keyword evidence="7" id="KW-0443">Lipid metabolism</keyword>
<protein>
    <recommendedName>
        <fullName evidence="10">3-oxo-5-alpha-steroid 4-dehydrogenase C-terminal domain-containing protein</fullName>
    </recommendedName>
</protein>
<evidence type="ECO:0000259" key="10">
    <source>
        <dbReference type="Pfam" id="PF02544"/>
    </source>
</evidence>
<evidence type="ECO:0000256" key="3">
    <source>
        <dbReference type="ARBA" id="ARBA00022516"/>
    </source>
</evidence>
<dbReference type="OrthoDB" id="540503at2759"/>
<feature type="compositionally biased region" description="Low complexity" evidence="9">
    <location>
        <begin position="17"/>
        <end position="26"/>
    </location>
</feature>
<dbReference type="Pfam" id="PF02544">
    <property type="entry name" value="Steroid_dh"/>
    <property type="match status" value="1"/>
</dbReference>
<dbReference type="GO" id="GO:0042761">
    <property type="term" value="P:very long-chain fatty acid biosynthetic process"/>
    <property type="evidence" value="ECO:0007669"/>
    <property type="project" value="TreeGrafter"/>
</dbReference>
<comment type="caution">
    <text evidence="11">The sequence shown here is derived from an EMBL/GenBank/DDBJ whole genome shotgun (WGS) entry which is preliminary data.</text>
</comment>
<evidence type="ECO:0000313" key="11">
    <source>
        <dbReference type="EMBL" id="CAH0363779.1"/>
    </source>
</evidence>
<evidence type="ECO:0000256" key="8">
    <source>
        <dbReference type="ARBA" id="ARBA00023136"/>
    </source>
</evidence>
<feature type="non-terminal residue" evidence="11">
    <location>
        <position position="1"/>
    </location>
</feature>
<evidence type="ECO:0000256" key="9">
    <source>
        <dbReference type="SAM" id="MobiDB-lite"/>
    </source>
</evidence>
<evidence type="ECO:0000256" key="4">
    <source>
        <dbReference type="ARBA" id="ARBA00022692"/>
    </source>
</evidence>
<evidence type="ECO:0000256" key="6">
    <source>
        <dbReference type="ARBA" id="ARBA00023002"/>
    </source>
</evidence>
<evidence type="ECO:0000256" key="2">
    <source>
        <dbReference type="ARBA" id="ARBA00007742"/>
    </source>
</evidence>
<dbReference type="GO" id="GO:0016627">
    <property type="term" value="F:oxidoreductase activity, acting on the CH-CH group of donors"/>
    <property type="evidence" value="ECO:0007669"/>
    <property type="project" value="InterPro"/>
</dbReference>
<keyword evidence="5" id="KW-1133">Transmembrane helix</keyword>
<dbReference type="InterPro" id="IPR039357">
    <property type="entry name" value="SRD5A/TECR"/>
</dbReference>
<dbReference type="PANTHER" id="PTHR10556:SF28">
    <property type="entry name" value="VERY-LONG-CHAIN ENOYL-COA REDUCTASE"/>
    <property type="match status" value="1"/>
</dbReference>
<proteinExistence type="inferred from homology"/>
<dbReference type="GO" id="GO:0016020">
    <property type="term" value="C:membrane"/>
    <property type="evidence" value="ECO:0007669"/>
    <property type="project" value="UniProtKB-SubCell"/>
</dbReference>
<dbReference type="PANTHER" id="PTHR10556">
    <property type="entry name" value="3-OXO-5-ALPHA-STEROID 4-DEHYDROGENASE"/>
    <property type="match status" value="1"/>
</dbReference>
<keyword evidence="3" id="KW-0444">Lipid biosynthesis</keyword>
<evidence type="ECO:0000313" key="12">
    <source>
        <dbReference type="Proteomes" id="UP000789595"/>
    </source>
</evidence>
<keyword evidence="4" id="KW-0812">Transmembrane</keyword>
<sequence>GAPHPGRGPRRGRTRVRLAAPTLSTPRRPPPRPMTTTMAARIPWRTVFVCEYTAPLIVFPVVARSGPFSTLASTLWTVHFAKRLLETLFVHKFSKGTMPLTNLFKNCGYYGGAAALVGWDVSRRGPYSAQLAKLFAQLSTETKIFVGAWALCEVLNLYTHLHLASLRSDGSREAKIPTAWPFRRLCSPNYSFEIGSWICYSLATQSLGAWAFTALGALQMGIWSKQKLKRYKRKFKDEEAFTATHALVPGVF</sequence>
<dbReference type="AlphaFoldDB" id="A0A8J2SAF0"/>
<evidence type="ECO:0000256" key="5">
    <source>
        <dbReference type="ARBA" id="ARBA00022989"/>
    </source>
</evidence>
<dbReference type="PROSITE" id="PS50244">
    <property type="entry name" value="S5A_REDUCTASE"/>
    <property type="match status" value="1"/>
</dbReference>
<reference evidence="11" key="1">
    <citation type="submission" date="2021-11" db="EMBL/GenBank/DDBJ databases">
        <authorList>
            <consortium name="Genoscope - CEA"/>
            <person name="William W."/>
        </authorList>
    </citation>
    <scope>NUCLEOTIDE SEQUENCE</scope>
</reference>
<feature type="compositionally biased region" description="Basic residues" evidence="9">
    <location>
        <begin position="7"/>
        <end position="16"/>
    </location>
</feature>
<accession>A0A8J2SAF0</accession>
<feature type="domain" description="3-oxo-5-alpha-steroid 4-dehydrogenase C-terminal" evidence="10">
    <location>
        <begin position="97"/>
        <end position="252"/>
    </location>
</feature>
<gene>
    <name evidence="11" type="ORF">PECAL_1P01130</name>
</gene>
<evidence type="ECO:0000256" key="7">
    <source>
        <dbReference type="ARBA" id="ARBA00023098"/>
    </source>
</evidence>
<name>A0A8J2SAF0_9STRA</name>
<dbReference type="EMBL" id="CAKKNE010000001">
    <property type="protein sequence ID" value="CAH0363779.1"/>
    <property type="molecule type" value="Genomic_DNA"/>
</dbReference>
<evidence type="ECO:0000256" key="1">
    <source>
        <dbReference type="ARBA" id="ARBA00004141"/>
    </source>
</evidence>
<comment type="similarity">
    <text evidence="2">Belongs to the steroid 5-alpha reductase family.</text>
</comment>
<dbReference type="Proteomes" id="UP000789595">
    <property type="component" value="Unassembled WGS sequence"/>
</dbReference>
<feature type="region of interest" description="Disordered" evidence="9">
    <location>
        <begin position="1"/>
        <end position="36"/>
    </location>
</feature>
<keyword evidence="6" id="KW-0560">Oxidoreductase</keyword>